<dbReference type="EMBL" id="KN655473">
    <property type="protein sequence ID" value="KHN24293.1"/>
    <property type="molecule type" value="Genomic_DNA"/>
</dbReference>
<dbReference type="AlphaFoldDB" id="A0A0B2QX12"/>
<feature type="non-terminal residue" evidence="1">
    <location>
        <position position="1"/>
    </location>
</feature>
<reference evidence="1" key="1">
    <citation type="submission" date="2014-07" db="EMBL/GenBank/DDBJ databases">
        <title>Identification of a novel salt tolerance gene in wild soybean by whole-genome sequencing.</title>
        <authorList>
            <person name="Lam H.-M."/>
            <person name="Qi X."/>
            <person name="Li M.-W."/>
            <person name="Liu X."/>
            <person name="Xie M."/>
            <person name="Ni M."/>
            <person name="Xu X."/>
        </authorList>
    </citation>
    <scope>NUCLEOTIDE SEQUENCE [LARGE SCALE GENOMIC DNA]</scope>
    <source>
        <tissue evidence="1">Root</tissue>
    </source>
</reference>
<gene>
    <name evidence="1" type="ORF">glysoja_045185</name>
</gene>
<sequence length="86" mass="9783">DRTMKLEETLVQFMQVSMSNQKSTESAIKKLEVQVGQLAKQLADRSSSSFTANIEKNPKEECKVVMTRSKMAIHVDESEAEMKMEE</sequence>
<accession>A0A0B2QX12</accession>
<evidence type="ECO:0000313" key="1">
    <source>
        <dbReference type="EMBL" id="KHN24293.1"/>
    </source>
</evidence>
<organism evidence="1">
    <name type="scientific">Glycine soja</name>
    <name type="common">Wild soybean</name>
    <dbReference type="NCBI Taxonomy" id="3848"/>
    <lineage>
        <taxon>Eukaryota</taxon>
        <taxon>Viridiplantae</taxon>
        <taxon>Streptophyta</taxon>
        <taxon>Embryophyta</taxon>
        <taxon>Tracheophyta</taxon>
        <taxon>Spermatophyta</taxon>
        <taxon>Magnoliopsida</taxon>
        <taxon>eudicotyledons</taxon>
        <taxon>Gunneridae</taxon>
        <taxon>Pentapetalae</taxon>
        <taxon>rosids</taxon>
        <taxon>fabids</taxon>
        <taxon>Fabales</taxon>
        <taxon>Fabaceae</taxon>
        <taxon>Papilionoideae</taxon>
        <taxon>50 kb inversion clade</taxon>
        <taxon>NPAAA clade</taxon>
        <taxon>indigoferoid/millettioid clade</taxon>
        <taxon>Phaseoleae</taxon>
        <taxon>Glycine</taxon>
        <taxon>Glycine subgen. Soja</taxon>
    </lineage>
</organism>
<dbReference type="Proteomes" id="UP000053555">
    <property type="component" value="Unassembled WGS sequence"/>
</dbReference>
<name>A0A0B2QX12_GLYSO</name>
<feature type="non-terminal residue" evidence="1">
    <location>
        <position position="86"/>
    </location>
</feature>
<protein>
    <submittedName>
        <fullName evidence="1">Uncharacterized protein</fullName>
    </submittedName>
</protein>
<proteinExistence type="predicted"/>